<feature type="region of interest" description="Disordered" evidence="1">
    <location>
        <begin position="1"/>
        <end position="50"/>
    </location>
</feature>
<dbReference type="AlphaFoldDB" id="A0A8B6C4M3"/>
<feature type="compositionally biased region" description="Acidic residues" evidence="1">
    <location>
        <begin position="31"/>
        <end position="49"/>
    </location>
</feature>
<comment type="caution">
    <text evidence="2">The sequence shown here is derived from an EMBL/GenBank/DDBJ whole genome shotgun (WGS) entry which is preliminary data.</text>
</comment>
<keyword evidence="3" id="KW-1185">Reference proteome</keyword>
<proteinExistence type="predicted"/>
<accession>A0A8B6C4M3</accession>
<protein>
    <submittedName>
        <fullName evidence="2">Uncharacterized protein</fullName>
    </submittedName>
</protein>
<organism evidence="2 3">
    <name type="scientific">Mytilus galloprovincialis</name>
    <name type="common">Mediterranean mussel</name>
    <dbReference type="NCBI Taxonomy" id="29158"/>
    <lineage>
        <taxon>Eukaryota</taxon>
        <taxon>Metazoa</taxon>
        <taxon>Spiralia</taxon>
        <taxon>Lophotrochozoa</taxon>
        <taxon>Mollusca</taxon>
        <taxon>Bivalvia</taxon>
        <taxon>Autobranchia</taxon>
        <taxon>Pteriomorphia</taxon>
        <taxon>Mytilida</taxon>
        <taxon>Mytiloidea</taxon>
        <taxon>Mytilidae</taxon>
        <taxon>Mytilinae</taxon>
        <taxon>Mytilus</taxon>
    </lineage>
</organism>
<name>A0A8B6C4M3_MYTGA</name>
<gene>
    <name evidence="2" type="ORF">MGAL_10B032694</name>
</gene>
<reference evidence="2" key="1">
    <citation type="submission" date="2018-11" db="EMBL/GenBank/DDBJ databases">
        <authorList>
            <person name="Alioto T."/>
            <person name="Alioto T."/>
        </authorList>
    </citation>
    <scope>NUCLEOTIDE SEQUENCE</scope>
</reference>
<dbReference type="EMBL" id="UYJE01001142">
    <property type="protein sequence ID" value="VDH99441.1"/>
    <property type="molecule type" value="Genomic_DNA"/>
</dbReference>
<feature type="compositionally biased region" description="Basic and acidic residues" evidence="1">
    <location>
        <begin position="21"/>
        <end position="30"/>
    </location>
</feature>
<sequence>MGKSKWTYSGHQSLNPVSSAAKEKERKGNGEDEGNEEAEAEQEDFEPDDIVTTSSGLVLVSEETKNAIHVLSKDGQFICNCLSESGIVSPVSMCFNKTRQLMIGCSESFPTKLHIVKFIE</sequence>
<evidence type="ECO:0000256" key="1">
    <source>
        <dbReference type="SAM" id="MobiDB-lite"/>
    </source>
</evidence>
<dbReference type="InterPro" id="IPR011042">
    <property type="entry name" value="6-blade_b-propeller_TolB-like"/>
</dbReference>
<dbReference type="OrthoDB" id="6106379at2759"/>
<dbReference type="Gene3D" id="2.120.10.30">
    <property type="entry name" value="TolB, C-terminal domain"/>
    <property type="match status" value="1"/>
</dbReference>
<evidence type="ECO:0000313" key="2">
    <source>
        <dbReference type="EMBL" id="VDH99441.1"/>
    </source>
</evidence>
<feature type="compositionally biased region" description="Polar residues" evidence="1">
    <location>
        <begin position="1"/>
        <end position="18"/>
    </location>
</feature>
<dbReference type="Proteomes" id="UP000596742">
    <property type="component" value="Unassembled WGS sequence"/>
</dbReference>
<evidence type="ECO:0000313" key="3">
    <source>
        <dbReference type="Proteomes" id="UP000596742"/>
    </source>
</evidence>